<dbReference type="PRINTS" id="PR00987">
    <property type="entry name" value="TRNASYNTHGLU"/>
</dbReference>
<feature type="short sequence motif" description="'KMSKS' region" evidence="10">
    <location>
        <begin position="240"/>
        <end position="244"/>
    </location>
</feature>
<dbReference type="HAMAP" id="MF_00022">
    <property type="entry name" value="Glu_tRNA_synth_type1"/>
    <property type="match status" value="1"/>
</dbReference>
<comment type="catalytic activity">
    <reaction evidence="10">
        <text>tRNA(Glu) + L-glutamate + ATP = L-glutamyl-tRNA(Glu) + AMP + diphosphate</text>
        <dbReference type="Rhea" id="RHEA:23540"/>
        <dbReference type="Rhea" id="RHEA-COMP:9663"/>
        <dbReference type="Rhea" id="RHEA-COMP:9680"/>
        <dbReference type="ChEBI" id="CHEBI:29985"/>
        <dbReference type="ChEBI" id="CHEBI:30616"/>
        <dbReference type="ChEBI" id="CHEBI:33019"/>
        <dbReference type="ChEBI" id="CHEBI:78442"/>
        <dbReference type="ChEBI" id="CHEBI:78520"/>
        <dbReference type="ChEBI" id="CHEBI:456215"/>
        <dbReference type="EC" id="6.1.1.17"/>
    </reaction>
</comment>
<comment type="function">
    <text evidence="10">Catalyzes the attachment of glutamate to tRNA(Glu) in a two-step reaction: glutamate is first activated by ATP to form Glu-AMP and then transferred to the acceptor end of tRNA(Glu).</text>
</comment>
<evidence type="ECO:0000256" key="4">
    <source>
        <dbReference type="ARBA" id="ARBA00022490"/>
    </source>
</evidence>
<dbReference type="Gene3D" id="1.10.10.350">
    <property type="match status" value="1"/>
</dbReference>
<dbReference type="Proteomes" id="UP000636949">
    <property type="component" value="Unassembled WGS sequence"/>
</dbReference>
<dbReference type="PANTHER" id="PTHR43311">
    <property type="entry name" value="GLUTAMATE--TRNA LIGASE"/>
    <property type="match status" value="1"/>
</dbReference>
<dbReference type="InterPro" id="IPR004527">
    <property type="entry name" value="Glu-tRNA-ligase_bac/mito"/>
</dbReference>
<evidence type="ECO:0000256" key="5">
    <source>
        <dbReference type="ARBA" id="ARBA00022598"/>
    </source>
</evidence>
<dbReference type="RefSeq" id="WP_117002285.1">
    <property type="nucleotide sequence ID" value="NZ_BMJS01000010.1"/>
</dbReference>
<dbReference type="GO" id="GO:0005524">
    <property type="term" value="F:ATP binding"/>
    <property type="evidence" value="ECO:0007669"/>
    <property type="project" value="UniProtKB-UniRule"/>
</dbReference>
<feature type="domain" description="Glutamyl/glutaminyl-tRNA synthetase class Ib catalytic" evidence="11">
    <location>
        <begin position="5"/>
        <end position="308"/>
    </location>
</feature>
<keyword evidence="6 10" id="KW-0547">Nucleotide-binding</keyword>
<keyword evidence="7 10" id="KW-0067">ATP-binding</keyword>
<dbReference type="Gene3D" id="3.40.50.620">
    <property type="entry name" value="HUPs"/>
    <property type="match status" value="1"/>
</dbReference>
<reference evidence="13" key="2">
    <citation type="submission" date="2020-09" db="EMBL/GenBank/DDBJ databases">
        <authorList>
            <person name="Sun Q."/>
            <person name="Zhou Y."/>
        </authorList>
    </citation>
    <scope>NUCLEOTIDE SEQUENCE</scope>
    <source>
        <strain evidence="13">CGMCC 1.15758</strain>
    </source>
</reference>
<keyword evidence="8 10" id="KW-0648">Protein biosynthesis</keyword>
<comment type="subcellular location">
    <subcellularLocation>
        <location evidence="1 10">Cytoplasm</location>
    </subcellularLocation>
</comment>
<evidence type="ECO:0000256" key="7">
    <source>
        <dbReference type="ARBA" id="ARBA00022840"/>
    </source>
</evidence>
<dbReference type="GO" id="GO:0006424">
    <property type="term" value="P:glutamyl-tRNA aminoacylation"/>
    <property type="evidence" value="ECO:0007669"/>
    <property type="project" value="UniProtKB-UniRule"/>
</dbReference>
<dbReference type="InterPro" id="IPR014729">
    <property type="entry name" value="Rossmann-like_a/b/a_fold"/>
</dbReference>
<feature type="domain" description="Aminoacyl-tRNA synthetase class I anticodon-binding" evidence="12">
    <location>
        <begin position="330"/>
        <end position="467"/>
    </location>
</feature>
<evidence type="ECO:0000256" key="10">
    <source>
        <dbReference type="HAMAP-Rule" id="MF_00022"/>
    </source>
</evidence>
<dbReference type="EC" id="6.1.1.17" evidence="10"/>
<protein>
    <recommendedName>
        <fullName evidence="10">Glutamate--tRNA ligase</fullName>
        <ecNumber evidence="10">6.1.1.17</ecNumber>
    </recommendedName>
    <alternativeName>
        <fullName evidence="10">Glutamyl-tRNA synthetase</fullName>
        <shortName evidence="10">GluRS</shortName>
    </alternativeName>
</protein>
<evidence type="ECO:0000256" key="8">
    <source>
        <dbReference type="ARBA" id="ARBA00022917"/>
    </source>
</evidence>
<dbReference type="InterPro" id="IPR045462">
    <property type="entry name" value="aa-tRNA-synth_I_cd-bd"/>
</dbReference>
<keyword evidence="14" id="KW-1185">Reference proteome</keyword>
<gene>
    <name evidence="10 13" type="primary">gltX</name>
    <name evidence="13" type="ORF">GCM10010995_11970</name>
</gene>
<dbReference type="InterPro" id="IPR033910">
    <property type="entry name" value="GluRS_core"/>
</dbReference>
<name>A0A8J3E8L4_9GAMM</name>
<evidence type="ECO:0000313" key="13">
    <source>
        <dbReference type="EMBL" id="GGF96356.1"/>
    </source>
</evidence>
<dbReference type="GO" id="GO:0005829">
    <property type="term" value="C:cytosol"/>
    <property type="evidence" value="ECO:0007669"/>
    <property type="project" value="TreeGrafter"/>
</dbReference>
<dbReference type="InterPro" id="IPR049940">
    <property type="entry name" value="GluQ/Sye"/>
</dbReference>
<dbReference type="EMBL" id="BMJS01000010">
    <property type="protein sequence ID" value="GGF96356.1"/>
    <property type="molecule type" value="Genomic_DNA"/>
</dbReference>
<proteinExistence type="inferred from homology"/>
<accession>A0A8J3E8L4</accession>
<keyword evidence="9 10" id="KW-0030">Aminoacyl-tRNA synthetase</keyword>
<dbReference type="SUPFAM" id="SSF52374">
    <property type="entry name" value="Nucleotidylyl transferase"/>
    <property type="match status" value="1"/>
</dbReference>
<dbReference type="InterPro" id="IPR020058">
    <property type="entry name" value="Glu/Gln-tRNA-synth_Ib_cat-dom"/>
</dbReference>
<dbReference type="CDD" id="cd00808">
    <property type="entry name" value="GluRS_core"/>
    <property type="match status" value="1"/>
</dbReference>
<evidence type="ECO:0000256" key="3">
    <source>
        <dbReference type="ARBA" id="ARBA00011245"/>
    </source>
</evidence>
<dbReference type="PANTHER" id="PTHR43311:SF2">
    <property type="entry name" value="GLUTAMATE--TRNA LIGASE, MITOCHONDRIAL-RELATED"/>
    <property type="match status" value="1"/>
</dbReference>
<dbReference type="SUPFAM" id="SSF48163">
    <property type="entry name" value="An anticodon-binding domain of class I aminoacyl-tRNA synthetases"/>
    <property type="match status" value="1"/>
</dbReference>
<dbReference type="Pfam" id="PF00749">
    <property type="entry name" value="tRNA-synt_1c"/>
    <property type="match status" value="1"/>
</dbReference>
<dbReference type="AlphaFoldDB" id="A0A8J3E8L4"/>
<feature type="binding site" evidence="10">
    <location>
        <position position="127"/>
    </location>
    <ligand>
        <name>Zn(2+)</name>
        <dbReference type="ChEBI" id="CHEBI:29105"/>
    </ligand>
</feature>
<evidence type="ECO:0000256" key="1">
    <source>
        <dbReference type="ARBA" id="ARBA00004496"/>
    </source>
</evidence>
<dbReference type="PROSITE" id="PS00178">
    <property type="entry name" value="AA_TRNA_LIGASE_I"/>
    <property type="match status" value="1"/>
</dbReference>
<feature type="binding site" evidence="10">
    <location>
        <position position="100"/>
    </location>
    <ligand>
        <name>Zn(2+)</name>
        <dbReference type="ChEBI" id="CHEBI:29105"/>
    </ligand>
</feature>
<comment type="subunit">
    <text evidence="3 10">Monomer.</text>
</comment>
<dbReference type="GO" id="GO:0004818">
    <property type="term" value="F:glutamate-tRNA ligase activity"/>
    <property type="evidence" value="ECO:0007669"/>
    <property type="project" value="UniProtKB-UniRule"/>
</dbReference>
<evidence type="ECO:0000313" key="14">
    <source>
        <dbReference type="Proteomes" id="UP000636949"/>
    </source>
</evidence>
<dbReference type="Pfam" id="PF19269">
    <property type="entry name" value="Anticodon_2"/>
    <property type="match status" value="1"/>
</dbReference>
<comment type="caution">
    <text evidence="13">The sequence shown here is derived from an EMBL/GenBank/DDBJ whole genome shotgun (WGS) entry which is preliminary data.</text>
</comment>
<comment type="similarity">
    <text evidence="2 10">Belongs to the class-I aminoacyl-tRNA synthetase family. Glutamate--tRNA ligase type 1 subfamily.</text>
</comment>
<feature type="binding site" evidence="10">
    <location>
        <position position="243"/>
    </location>
    <ligand>
        <name>ATP</name>
        <dbReference type="ChEBI" id="CHEBI:30616"/>
    </ligand>
</feature>
<organism evidence="13 14">
    <name type="scientific">Cysteiniphilum litorale</name>
    <dbReference type="NCBI Taxonomy" id="2056700"/>
    <lineage>
        <taxon>Bacteria</taxon>
        <taxon>Pseudomonadati</taxon>
        <taxon>Pseudomonadota</taxon>
        <taxon>Gammaproteobacteria</taxon>
        <taxon>Thiotrichales</taxon>
        <taxon>Fastidiosibacteraceae</taxon>
        <taxon>Cysteiniphilum</taxon>
    </lineage>
</organism>
<dbReference type="NCBIfam" id="TIGR00464">
    <property type="entry name" value="gltX_bact"/>
    <property type="match status" value="1"/>
</dbReference>
<evidence type="ECO:0000259" key="12">
    <source>
        <dbReference type="Pfam" id="PF19269"/>
    </source>
</evidence>
<sequence>MTKRVKTRFAPSPTGYLHVGGARTALFSWVYARKNNGEFVLRVEDTDLERSTPEAVQAILDGMDWLGLHADSAPYYQTEHFDRYQEVVDQLLAEGKAYRCYCSRERLDELRETQMANKQKPRYDGHCRHLDAGEQDVSKPHVIRFKNPEEGVVSWIDAVKGEITIANSELDDLIIKRSDGAPTYNFCVVVDDRDMQITHVVRGDDHVNNTPRQINLYHALNAEVPVFAHVPMILGDDGKKLSKRHGAVSVMQYKEDGYLPQVLINYLIRLGWSHGDQEVFSLDEILEYFELDDINASASAFNTEKLNWLNQHYMRHLPTQEVAKELVYHFQTQGLDVNNGPAFDALIPVMAEKVKTLKELTEQSTYFYRDFDEFDEKAAAKHLVKAAASVLQYVKDKASELDDKSWQDEVALHHLLKDTASELNLGMGKVGMPVRVAVTGSGQSPDIGLTLKWLGKERVISRLQKAIDFIGE</sequence>
<dbReference type="InterPro" id="IPR008925">
    <property type="entry name" value="aa_tRNA-synth_I_cd-bd_sf"/>
</dbReference>
<comment type="cofactor">
    <cofactor evidence="10">
        <name>Zn(2+)</name>
        <dbReference type="ChEBI" id="CHEBI:29105"/>
    </cofactor>
    <text evidence="10">Binds 1 zinc ion per subunit.</text>
</comment>
<reference evidence="13" key="1">
    <citation type="journal article" date="2014" name="Int. J. Syst. Evol. Microbiol.">
        <title>Complete genome sequence of Corynebacterium casei LMG S-19264T (=DSM 44701T), isolated from a smear-ripened cheese.</title>
        <authorList>
            <consortium name="US DOE Joint Genome Institute (JGI-PGF)"/>
            <person name="Walter F."/>
            <person name="Albersmeier A."/>
            <person name="Kalinowski J."/>
            <person name="Ruckert C."/>
        </authorList>
    </citation>
    <scope>NUCLEOTIDE SEQUENCE</scope>
    <source>
        <strain evidence="13">CGMCC 1.15758</strain>
    </source>
</reference>
<keyword evidence="10" id="KW-0479">Metal-binding</keyword>
<evidence type="ECO:0000256" key="2">
    <source>
        <dbReference type="ARBA" id="ARBA00007894"/>
    </source>
</evidence>
<dbReference type="GO" id="GO:0000049">
    <property type="term" value="F:tRNA binding"/>
    <property type="evidence" value="ECO:0007669"/>
    <property type="project" value="InterPro"/>
</dbReference>
<dbReference type="InterPro" id="IPR020751">
    <property type="entry name" value="aa-tRNA-synth_I_codon-bd_sub2"/>
</dbReference>
<dbReference type="NCBIfam" id="NF004314">
    <property type="entry name" value="PRK05710.1-3"/>
    <property type="match status" value="1"/>
</dbReference>
<dbReference type="GO" id="GO:0008270">
    <property type="term" value="F:zinc ion binding"/>
    <property type="evidence" value="ECO:0007669"/>
    <property type="project" value="UniProtKB-UniRule"/>
</dbReference>
<dbReference type="FunFam" id="3.40.50.620:FF:000007">
    <property type="entry name" value="Glutamate--tRNA ligase"/>
    <property type="match status" value="1"/>
</dbReference>
<keyword evidence="10" id="KW-0862">Zinc</keyword>
<feature type="binding site" evidence="10">
    <location>
        <position position="129"/>
    </location>
    <ligand>
        <name>Zn(2+)</name>
        <dbReference type="ChEBI" id="CHEBI:29105"/>
    </ligand>
</feature>
<evidence type="ECO:0000256" key="6">
    <source>
        <dbReference type="ARBA" id="ARBA00022741"/>
    </source>
</evidence>
<keyword evidence="5 10" id="KW-0436">Ligase</keyword>
<evidence type="ECO:0000259" key="11">
    <source>
        <dbReference type="Pfam" id="PF00749"/>
    </source>
</evidence>
<evidence type="ECO:0000256" key="9">
    <source>
        <dbReference type="ARBA" id="ARBA00023146"/>
    </source>
</evidence>
<dbReference type="InterPro" id="IPR000924">
    <property type="entry name" value="Glu/Gln-tRNA-synth"/>
</dbReference>
<feature type="short sequence motif" description="'HIGH' region" evidence="10">
    <location>
        <begin position="11"/>
        <end position="21"/>
    </location>
</feature>
<feature type="binding site" evidence="10">
    <location>
        <position position="102"/>
    </location>
    <ligand>
        <name>Zn(2+)</name>
        <dbReference type="ChEBI" id="CHEBI:29105"/>
    </ligand>
</feature>
<dbReference type="OrthoDB" id="9807503at2"/>
<keyword evidence="4 10" id="KW-0963">Cytoplasm</keyword>
<dbReference type="InterPro" id="IPR001412">
    <property type="entry name" value="aa-tRNA-synth_I_CS"/>
</dbReference>